<dbReference type="STRING" id="1121001.SAMN02745857_03985"/>
<reference evidence="1 2" key="1">
    <citation type="submission" date="2017-04" db="EMBL/GenBank/DDBJ databases">
        <authorList>
            <person name="Afonso C.L."/>
            <person name="Miller P.J."/>
            <person name="Scott M.A."/>
            <person name="Spackman E."/>
            <person name="Goraichik I."/>
            <person name="Dimitrov K.M."/>
            <person name="Suarez D.L."/>
            <person name="Swayne D.E."/>
        </authorList>
    </citation>
    <scope>NUCLEOTIDE SEQUENCE [LARGE SCALE GENOMIC DNA]</scope>
    <source>
        <strain evidence="1 2">DSM 23236</strain>
    </source>
</reference>
<dbReference type="AlphaFoldDB" id="A0A1W1Y0A0"/>
<organism evidence="1 2">
    <name type="scientific">Andreprevotia lacus DSM 23236</name>
    <dbReference type="NCBI Taxonomy" id="1121001"/>
    <lineage>
        <taxon>Bacteria</taxon>
        <taxon>Pseudomonadati</taxon>
        <taxon>Pseudomonadota</taxon>
        <taxon>Betaproteobacteria</taxon>
        <taxon>Neisseriales</taxon>
        <taxon>Chitinibacteraceae</taxon>
        <taxon>Andreprevotia</taxon>
    </lineage>
</organism>
<evidence type="ECO:0000313" key="1">
    <source>
        <dbReference type="EMBL" id="SMC29649.1"/>
    </source>
</evidence>
<evidence type="ECO:0000313" key="2">
    <source>
        <dbReference type="Proteomes" id="UP000192761"/>
    </source>
</evidence>
<name>A0A1W1Y0A0_9NEIS</name>
<gene>
    <name evidence="1" type="ORF">SAMN02745857_03985</name>
</gene>
<protein>
    <submittedName>
        <fullName evidence="1">Uncharacterized protein</fullName>
    </submittedName>
</protein>
<proteinExistence type="predicted"/>
<accession>A0A1W1Y0A0</accession>
<sequence length="163" mass="19639">MNREDISERKILEENYDVEEASYSYNNSSWIVHDFFENELLAKKTLDELKIHENARECAALFSNALKLYLEHKISKKEFSDFRINAWNEVDHREGNEKKLFRVIVSSLYDEEYRNNEREVAPLNYFEVIFSTTYKLDKGLCKKFREFCERHPAMQHFRYSSQG</sequence>
<dbReference type="EMBL" id="FWXD01000039">
    <property type="protein sequence ID" value="SMC29649.1"/>
    <property type="molecule type" value="Genomic_DNA"/>
</dbReference>
<dbReference type="RefSeq" id="WP_084092907.1">
    <property type="nucleotide sequence ID" value="NZ_FWXD01000039.1"/>
</dbReference>
<keyword evidence="2" id="KW-1185">Reference proteome</keyword>
<dbReference type="Proteomes" id="UP000192761">
    <property type="component" value="Unassembled WGS sequence"/>
</dbReference>